<protein>
    <recommendedName>
        <fullName evidence="6">Late embryogenesis abundant protein LEA-2 subgroup domain-containing protein</fullName>
    </recommendedName>
</protein>
<comment type="subcellular location">
    <subcellularLocation>
        <location evidence="1">Membrane</location>
        <topology evidence="1">Single-pass membrane protein</topology>
    </subcellularLocation>
</comment>
<evidence type="ECO:0000256" key="4">
    <source>
        <dbReference type="ARBA" id="ARBA00023136"/>
    </source>
</evidence>
<dbReference type="GO" id="GO:0098542">
    <property type="term" value="P:defense response to other organism"/>
    <property type="evidence" value="ECO:0007669"/>
    <property type="project" value="InterPro"/>
</dbReference>
<evidence type="ECO:0000256" key="3">
    <source>
        <dbReference type="ARBA" id="ARBA00022989"/>
    </source>
</evidence>
<keyword evidence="3 5" id="KW-1133">Transmembrane helix</keyword>
<dbReference type="GO" id="GO:0009506">
    <property type="term" value="C:plasmodesma"/>
    <property type="evidence" value="ECO:0007669"/>
    <property type="project" value="TreeGrafter"/>
</dbReference>
<organism evidence="7 8">
    <name type="scientific">Linum trigynum</name>
    <dbReference type="NCBI Taxonomy" id="586398"/>
    <lineage>
        <taxon>Eukaryota</taxon>
        <taxon>Viridiplantae</taxon>
        <taxon>Streptophyta</taxon>
        <taxon>Embryophyta</taxon>
        <taxon>Tracheophyta</taxon>
        <taxon>Spermatophyta</taxon>
        <taxon>Magnoliopsida</taxon>
        <taxon>eudicotyledons</taxon>
        <taxon>Gunneridae</taxon>
        <taxon>Pentapetalae</taxon>
        <taxon>rosids</taxon>
        <taxon>fabids</taxon>
        <taxon>Malpighiales</taxon>
        <taxon>Linaceae</taxon>
        <taxon>Linum</taxon>
    </lineage>
</organism>
<dbReference type="AlphaFoldDB" id="A0AAV2FHW3"/>
<evidence type="ECO:0000313" key="8">
    <source>
        <dbReference type="Proteomes" id="UP001497516"/>
    </source>
</evidence>
<dbReference type="InterPro" id="IPR044839">
    <property type="entry name" value="NDR1-like"/>
</dbReference>
<evidence type="ECO:0000256" key="2">
    <source>
        <dbReference type="ARBA" id="ARBA00022692"/>
    </source>
</evidence>
<evidence type="ECO:0000313" key="7">
    <source>
        <dbReference type="EMBL" id="CAL1397886.1"/>
    </source>
</evidence>
<dbReference type="Pfam" id="PF03168">
    <property type="entry name" value="LEA_2"/>
    <property type="match status" value="1"/>
</dbReference>
<dbReference type="InterPro" id="IPR004864">
    <property type="entry name" value="LEA_2"/>
</dbReference>
<name>A0AAV2FHW3_9ROSI</name>
<evidence type="ECO:0000256" key="5">
    <source>
        <dbReference type="SAM" id="Phobius"/>
    </source>
</evidence>
<dbReference type="PANTHER" id="PTHR31415">
    <property type="entry name" value="OS05G0367900 PROTEIN"/>
    <property type="match status" value="1"/>
</dbReference>
<accession>A0AAV2FHW3</accession>
<sequence length="202" mass="22388">MITFSSMSPLSKPVKIIALVILVILILSLTSLILFLTLRPHHPTFTIPKLDVLQLSLVPSLPHDLQIQSLFQVTFLSHNPDKRSSVEYDPVEVAASYKGQRIAGVGVYRGFHQPQGESDLMTVPIAGFHLPSVTAWYELGMDLGAGKVVVSVEASGKLRWKILGFLPTRRFRFRVDCSAVVVLYGPGIWTLLEEPQCSKTHV</sequence>
<keyword evidence="8" id="KW-1185">Reference proteome</keyword>
<dbReference type="EMBL" id="OZ034819">
    <property type="protein sequence ID" value="CAL1397886.1"/>
    <property type="molecule type" value="Genomic_DNA"/>
</dbReference>
<keyword evidence="2 5" id="KW-0812">Transmembrane</keyword>
<proteinExistence type="predicted"/>
<dbReference type="GO" id="GO:0005886">
    <property type="term" value="C:plasma membrane"/>
    <property type="evidence" value="ECO:0007669"/>
    <property type="project" value="TreeGrafter"/>
</dbReference>
<dbReference type="Proteomes" id="UP001497516">
    <property type="component" value="Chromosome 6"/>
</dbReference>
<feature type="domain" description="Late embryogenesis abundant protein LEA-2 subgroup" evidence="6">
    <location>
        <begin position="77"/>
        <end position="177"/>
    </location>
</feature>
<gene>
    <name evidence="7" type="ORF">LTRI10_LOCUS38151</name>
</gene>
<dbReference type="PANTHER" id="PTHR31415:SF20">
    <property type="entry name" value="NDR1_HIN1-LIKE PROTEIN 26"/>
    <property type="match status" value="1"/>
</dbReference>
<keyword evidence="4 5" id="KW-0472">Membrane</keyword>
<evidence type="ECO:0000256" key="1">
    <source>
        <dbReference type="ARBA" id="ARBA00004167"/>
    </source>
</evidence>
<reference evidence="7 8" key="1">
    <citation type="submission" date="2024-04" db="EMBL/GenBank/DDBJ databases">
        <authorList>
            <person name="Fracassetti M."/>
        </authorList>
    </citation>
    <scope>NUCLEOTIDE SEQUENCE [LARGE SCALE GENOMIC DNA]</scope>
</reference>
<evidence type="ECO:0000259" key="6">
    <source>
        <dbReference type="Pfam" id="PF03168"/>
    </source>
</evidence>
<feature type="transmembrane region" description="Helical" evidence="5">
    <location>
        <begin position="16"/>
        <end position="38"/>
    </location>
</feature>